<keyword evidence="2" id="KW-1185">Reference proteome</keyword>
<sequence>MCLRAMSGLLQSSCSRLQSCSGVEYRSNEDQSVSEAAGPHDCVVSAPEPLTAEPVLEGAVSWNVWKCWRRSGKYRVVFCCNVCSHLTEVLLNHTEHPNQLDITDWMKAELTTYEATRCVEGSPGPQTLSAEQVSERFWAQKKTALDPPHTYQVRTNRCDNLQAIRLNVLTM</sequence>
<proteinExistence type="predicted"/>
<dbReference type="Proteomes" id="UP001476798">
    <property type="component" value="Unassembled WGS sequence"/>
</dbReference>
<organism evidence="1 2">
    <name type="scientific">Goodea atripinnis</name>
    <dbReference type="NCBI Taxonomy" id="208336"/>
    <lineage>
        <taxon>Eukaryota</taxon>
        <taxon>Metazoa</taxon>
        <taxon>Chordata</taxon>
        <taxon>Craniata</taxon>
        <taxon>Vertebrata</taxon>
        <taxon>Euteleostomi</taxon>
        <taxon>Actinopterygii</taxon>
        <taxon>Neopterygii</taxon>
        <taxon>Teleostei</taxon>
        <taxon>Neoteleostei</taxon>
        <taxon>Acanthomorphata</taxon>
        <taxon>Ovalentaria</taxon>
        <taxon>Atherinomorphae</taxon>
        <taxon>Cyprinodontiformes</taxon>
        <taxon>Goodeidae</taxon>
        <taxon>Goodea</taxon>
    </lineage>
</organism>
<comment type="caution">
    <text evidence="1">The sequence shown here is derived from an EMBL/GenBank/DDBJ whole genome shotgun (WGS) entry which is preliminary data.</text>
</comment>
<evidence type="ECO:0000313" key="2">
    <source>
        <dbReference type="Proteomes" id="UP001476798"/>
    </source>
</evidence>
<name>A0ABV0PW26_9TELE</name>
<protein>
    <submittedName>
        <fullName evidence="1">Uncharacterized protein</fullName>
    </submittedName>
</protein>
<evidence type="ECO:0000313" key="1">
    <source>
        <dbReference type="EMBL" id="MEQ2187712.1"/>
    </source>
</evidence>
<reference evidence="1 2" key="1">
    <citation type="submission" date="2021-06" db="EMBL/GenBank/DDBJ databases">
        <authorList>
            <person name="Palmer J.M."/>
        </authorList>
    </citation>
    <scope>NUCLEOTIDE SEQUENCE [LARGE SCALE GENOMIC DNA]</scope>
    <source>
        <strain evidence="1 2">GA_2019</strain>
        <tissue evidence="1">Muscle</tissue>
    </source>
</reference>
<gene>
    <name evidence="1" type="ORF">GOODEAATRI_007381</name>
</gene>
<dbReference type="EMBL" id="JAHRIO010090332">
    <property type="protein sequence ID" value="MEQ2187712.1"/>
    <property type="molecule type" value="Genomic_DNA"/>
</dbReference>
<accession>A0ABV0PW26</accession>